<protein>
    <submittedName>
        <fullName evidence="2">Uncharacterized protein</fullName>
    </submittedName>
</protein>
<sequence>MALMFRRQMFVDDGFSDKPHGCASPEPEATEPEVNSSLPPTSIFLEMLLD</sequence>
<reference evidence="2" key="2">
    <citation type="submission" date="2008-12" db="EMBL/GenBank/DDBJ databases">
        <title>Improved gene annotation of the rice (Oryza sativa) genomes.</title>
        <authorList>
            <person name="Wang J."/>
            <person name="Li R."/>
            <person name="Fan W."/>
            <person name="Huang Q."/>
            <person name="Zhang J."/>
            <person name="Zhou Y."/>
            <person name="Hu Y."/>
            <person name="Zi S."/>
            <person name="Li J."/>
            <person name="Ni P."/>
            <person name="Zheng H."/>
            <person name="Zhang Y."/>
            <person name="Zhao M."/>
            <person name="Hao Q."/>
            <person name="McDermott J."/>
            <person name="Samudrala R."/>
            <person name="Kristiansen K."/>
            <person name="Wong G.K.-S."/>
        </authorList>
    </citation>
    <scope>NUCLEOTIDE SEQUENCE</scope>
</reference>
<evidence type="ECO:0000313" key="2">
    <source>
        <dbReference type="EMBL" id="EEE51043.1"/>
    </source>
</evidence>
<organism evidence="2">
    <name type="scientific">Oryza sativa subsp. japonica</name>
    <name type="common">Rice</name>
    <dbReference type="NCBI Taxonomy" id="39947"/>
    <lineage>
        <taxon>Eukaryota</taxon>
        <taxon>Viridiplantae</taxon>
        <taxon>Streptophyta</taxon>
        <taxon>Embryophyta</taxon>
        <taxon>Tracheophyta</taxon>
        <taxon>Spermatophyta</taxon>
        <taxon>Magnoliopsida</taxon>
        <taxon>Liliopsida</taxon>
        <taxon>Poales</taxon>
        <taxon>Poaceae</taxon>
        <taxon>BOP clade</taxon>
        <taxon>Oryzoideae</taxon>
        <taxon>Oryzeae</taxon>
        <taxon>Oryzinae</taxon>
        <taxon>Oryza</taxon>
        <taxon>Oryza sativa</taxon>
    </lineage>
</organism>
<name>B9G5Z6_ORYSJ</name>
<dbReference type="EMBL" id="CM000147">
    <property type="protein sequence ID" value="EEE51043.1"/>
    <property type="molecule type" value="Genomic_DNA"/>
</dbReference>
<proteinExistence type="predicted"/>
<dbReference type="Proteomes" id="UP000007752">
    <property type="component" value="Chromosome 10"/>
</dbReference>
<feature type="region of interest" description="Disordered" evidence="1">
    <location>
        <begin position="14"/>
        <end position="38"/>
    </location>
</feature>
<accession>B9G5Z6</accession>
<evidence type="ECO:0000256" key="1">
    <source>
        <dbReference type="SAM" id="MobiDB-lite"/>
    </source>
</evidence>
<reference evidence="2" key="1">
    <citation type="journal article" date="2005" name="PLoS Biol.">
        <title>The genomes of Oryza sativa: a history of duplications.</title>
        <authorList>
            <person name="Yu J."/>
            <person name="Wang J."/>
            <person name="Lin W."/>
            <person name="Li S."/>
            <person name="Li H."/>
            <person name="Zhou J."/>
            <person name="Ni P."/>
            <person name="Dong W."/>
            <person name="Hu S."/>
            <person name="Zeng C."/>
            <person name="Zhang J."/>
            <person name="Zhang Y."/>
            <person name="Li R."/>
            <person name="Xu Z."/>
            <person name="Li S."/>
            <person name="Li X."/>
            <person name="Zheng H."/>
            <person name="Cong L."/>
            <person name="Lin L."/>
            <person name="Yin J."/>
            <person name="Geng J."/>
            <person name="Li G."/>
            <person name="Shi J."/>
            <person name="Liu J."/>
            <person name="Lv H."/>
            <person name="Li J."/>
            <person name="Wang J."/>
            <person name="Deng Y."/>
            <person name="Ran L."/>
            <person name="Shi X."/>
            <person name="Wang X."/>
            <person name="Wu Q."/>
            <person name="Li C."/>
            <person name="Ren X."/>
            <person name="Wang J."/>
            <person name="Wang X."/>
            <person name="Li D."/>
            <person name="Liu D."/>
            <person name="Zhang X."/>
            <person name="Ji Z."/>
            <person name="Zhao W."/>
            <person name="Sun Y."/>
            <person name="Zhang Z."/>
            <person name="Bao J."/>
            <person name="Han Y."/>
            <person name="Dong L."/>
            <person name="Ji J."/>
            <person name="Chen P."/>
            <person name="Wu S."/>
            <person name="Liu J."/>
            <person name="Xiao Y."/>
            <person name="Bu D."/>
            <person name="Tan J."/>
            <person name="Yang L."/>
            <person name="Ye C."/>
            <person name="Zhang J."/>
            <person name="Xu J."/>
            <person name="Zhou Y."/>
            <person name="Yu Y."/>
            <person name="Zhang B."/>
            <person name="Zhuang S."/>
            <person name="Wei H."/>
            <person name="Liu B."/>
            <person name="Lei M."/>
            <person name="Yu H."/>
            <person name="Li Y."/>
            <person name="Xu H."/>
            <person name="Wei S."/>
            <person name="He X."/>
            <person name="Fang L."/>
            <person name="Zhang Z."/>
            <person name="Zhang Y."/>
            <person name="Huang X."/>
            <person name="Su Z."/>
            <person name="Tong W."/>
            <person name="Li J."/>
            <person name="Tong Z."/>
            <person name="Li S."/>
            <person name="Ye J."/>
            <person name="Wang L."/>
            <person name="Fang L."/>
            <person name="Lei T."/>
            <person name="Chen C."/>
            <person name="Chen H."/>
            <person name="Xu Z."/>
            <person name="Li H."/>
            <person name="Huang H."/>
            <person name="Zhang F."/>
            <person name="Xu H."/>
            <person name="Li N."/>
            <person name="Zhao C."/>
            <person name="Li S."/>
            <person name="Dong L."/>
            <person name="Huang Y."/>
            <person name="Li L."/>
            <person name="Xi Y."/>
            <person name="Qi Q."/>
            <person name="Li W."/>
            <person name="Zhang B."/>
            <person name="Hu W."/>
            <person name="Zhang Y."/>
            <person name="Tian X."/>
            <person name="Jiao Y."/>
            <person name="Liang X."/>
            <person name="Jin J."/>
            <person name="Gao L."/>
            <person name="Zheng W."/>
            <person name="Hao B."/>
            <person name="Liu S."/>
            <person name="Wang W."/>
            <person name="Yuan L."/>
            <person name="Cao M."/>
            <person name="McDermott J."/>
            <person name="Samudrala R."/>
            <person name="Wang J."/>
            <person name="Wong G.K."/>
            <person name="Yang H."/>
        </authorList>
    </citation>
    <scope>NUCLEOTIDE SEQUENCE [LARGE SCALE GENOMIC DNA]</scope>
</reference>
<gene>
    <name evidence="2" type="ORF">OsJ_31699</name>
</gene>
<dbReference type="AlphaFoldDB" id="B9G5Z6"/>